<dbReference type="PANTHER" id="PTHR43758">
    <property type="entry name" value="7,8-DIHYDRO-8-OXOGUANINE TRIPHOSPHATASE"/>
    <property type="match status" value="1"/>
</dbReference>
<dbReference type="Gene3D" id="3.90.79.10">
    <property type="entry name" value="Nucleoside Triphosphate Pyrophosphohydrolase"/>
    <property type="match status" value="1"/>
</dbReference>
<dbReference type="RefSeq" id="WP_019294033.1">
    <property type="nucleotide sequence ID" value="NZ_CP094882.1"/>
</dbReference>
<accession>A0ABZ2SGC7</accession>
<dbReference type="EMBL" id="CP141698">
    <property type="protein sequence ID" value="WYC66823.1"/>
    <property type="molecule type" value="Genomic_DNA"/>
</dbReference>
<evidence type="ECO:0000256" key="4">
    <source>
        <dbReference type="ARBA" id="ARBA00022801"/>
    </source>
</evidence>
<keyword evidence="4 7" id="KW-0378">Hydrolase</keyword>
<dbReference type="GO" id="GO:0016787">
    <property type="term" value="F:hydrolase activity"/>
    <property type="evidence" value="ECO:0007669"/>
    <property type="project" value="UniProtKB-KW"/>
</dbReference>
<dbReference type="InterPro" id="IPR015797">
    <property type="entry name" value="NUDIX_hydrolase-like_dom_sf"/>
</dbReference>
<evidence type="ECO:0000256" key="3">
    <source>
        <dbReference type="ARBA" id="ARBA00022723"/>
    </source>
</evidence>
<comment type="cofactor">
    <cofactor evidence="1">
        <name>Mg(2+)</name>
        <dbReference type="ChEBI" id="CHEBI:18420"/>
    </cofactor>
</comment>
<dbReference type="SUPFAM" id="SSF55811">
    <property type="entry name" value="Nudix"/>
    <property type="match status" value="1"/>
</dbReference>
<reference evidence="7 8" key="1">
    <citation type="submission" date="2023-12" db="EMBL/GenBank/DDBJ databases">
        <title>Redefining Piscine Lactococcosis.</title>
        <authorList>
            <person name="Heckman T.I."/>
            <person name="Yazdi Z."/>
            <person name="Older C.E."/>
            <person name="Griffin M.J."/>
            <person name="Waldbieser G.C."/>
            <person name="Chow A.M."/>
            <person name="Medina Silva I."/>
            <person name="Anenson K.M."/>
            <person name="Garcia J.C."/>
            <person name="LaFrentz B.R."/>
            <person name="Slavic D."/>
            <person name="Toohey-Kurth K.L."/>
            <person name="Yant P."/>
            <person name="Fritz H.M."/>
            <person name="Henderson E."/>
            <person name="McDowall R."/>
            <person name="Cai H."/>
            <person name="Adikson M."/>
            <person name="Soto E."/>
        </authorList>
    </citation>
    <scope>NUCLEOTIDE SEQUENCE [LARGE SCALE GENOMIC DNA]</scope>
    <source>
        <strain evidence="7 8">R21-91A</strain>
    </source>
</reference>
<evidence type="ECO:0000313" key="8">
    <source>
        <dbReference type="Proteomes" id="UP001456368"/>
    </source>
</evidence>
<evidence type="ECO:0000259" key="6">
    <source>
        <dbReference type="PROSITE" id="PS51462"/>
    </source>
</evidence>
<dbReference type="GeneID" id="75143922"/>
<feature type="domain" description="Nudix hydrolase" evidence="6">
    <location>
        <begin position="1"/>
        <end position="125"/>
    </location>
</feature>
<proteinExistence type="inferred from homology"/>
<organism evidence="7 8">
    <name type="scientific">Lactococcus petauri</name>
    <dbReference type="NCBI Taxonomy" id="1940789"/>
    <lineage>
        <taxon>Bacteria</taxon>
        <taxon>Bacillati</taxon>
        <taxon>Bacillota</taxon>
        <taxon>Bacilli</taxon>
        <taxon>Lactobacillales</taxon>
        <taxon>Streptococcaceae</taxon>
        <taxon>Lactococcus</taxon>
    </lineage>
</organism>
<dbReference type="PANTHER" id="PTHR43758:SF8">
    <property type="entry name" value="8-OXO-DGTP DIPHOSPHATASE YTKD-RELATED"/>
    <property type="match status" value="1"/>
</dbReference>
<dbReference type="EC" id="3.6.-.-" evidence="7"/>
<dbReference type="PROSITE" id="PS51462">
    <property type="entry name" value="NUDIX"/>
    <property type="match status" value="1"/>
</dbReference>
<dbReference type="InterPro" id="IPR000086">
    <property type="entry name" value="NUDIX_hydrolase_dom"/>
</dbReference>
<name>A0ABZ2SGC7_9LACT</name>
<evidence type="ECO:0000256" key="5">
    <source>
        <dbReference type="ARBA" id="ARBA00022842"/>
    </source>
</evidence>
<keyword evidence="5" id="KW-0460">Magnesium</keyword>
<dbReference type="Pfam" id="PF00293">
    <property type="entry name" value="NUDIX"/>
    <property type="match status" value="1"/>
</dbReference>
<protein>
    <submittedName>
        <fullName evidence="7">NUDIX hydrolase</fullName>
        <ecNumber evidence="7">3.6.-.-</ecNumber>
    </submittedName>
</protein>
<keyword evidence="8" id="KW-1185">Reference proteome</keyword>
<keyword evidence="3" id="KW-0479">Metal-binding</keyword>
<evidence type="ECO:0000313" key="7">
    <source>
        <dbReference type="EMBL" id="WYC66823.1"/>
    </source>
</evidence>
<dbReference type="Proteomes" id="UP001456368">
    <property type="component" value="Chromosome"/>
</dbReference>
<comment type="similarity">
    <text evidence="2">Belongs to the Nudix hydrolase family.</text>
</comment>
<evidence type="ECO:0000256" key="1">
    <source>
        <dbReference type="ARBA" id="ARBA00001946"/>
    </source>
</evidence>
<sequence length="135" mass="15460">MKKEFSRVFLNDASGDVLVIRDRKAVWNIPGGKKEQGESSIACAIREVEEEISLTISDLEEVYSDDFVFGDIEWRGHFYFANTAKGLPTLNEPNKIKGIQFIETLDMVNFSYVLNPLLSYLDKYNILDAKTTKWV</sequence>
<gene>
    <name evidence="7" type="ORF">VNN45_08030</name>
</gene>
<evidence type="ECO:0000256" key="2">
    <source>
        <dbReference type="ARBA" id="ARBA00005582"/>
    </source>
</evidence>